<sequence length="182" mass="21636">ILKRYQEDKYGLNYKTLKLPVETRWGSSANCLNSIKVNQLAISLATTELINNSTTIINSEIIEIVQNNEFWNEVQNLLVILKILVSGITIFESDISYLSQFYKWYENLETNEYEFWENLFENNENNLDLIDDLEEEIEELNINYDENQNSDNQYSDDLYSDDLYSDDLYNKYQDIEDQNIEE</sequence>
<protein>
    <submittedName>
        <fullName evidence="1">4515_t:CDS:1</fullName>
    </submittedName>
</protein>
<organism evidence="1 2">
    <name type="scientific">Dentiscutata heterogama</name>
    <dbReference type="NCBI Taxonomy" id="1316150"/>
    <lineage>
        <taxon>Eukaryota</taxon>
        <taxon>Fungi</taxon>
        <taxon>Fungi incertae sedis</taxon>
        <taxon>Mucoromycota</taxon>
        <taxon>Glomeromycotina</taxon>
        <taxon>Glomeromycetes</taxon>
        <taxon>Diversisporales</taxon>
        <taxon>Gigasporaceae</taxon>
        <taxon>Dentiscutata</taxon>
    </lineage>
</organism>
<evidence type="ECO:0000313" key="2">
    <source>
        <dbReference type="Proteomes" id="UP000789702"/>
    </source>
</evidence>
<keyword evidence="2" id="KW-1185">Reference proteome</keyword>
<reference evidence="1" key="1">
    <citation type="submission" date="2021-06" db="EMBL/GenBank/DDBJ databases">
        <authorList>
            <person name="Kallberg Y."/>
            <person name="Tangrot J."/>
            <person name="Rosling A."/>
        </authorList>
    </citation>
    <scope>NUCLEOTIDE SEQUENCE</scope>
    <source>
        <strain evidence="1">IL203A</strain>
    </source>
</reference>
<feature type="non-terminal residue" evidence="1">
    <location>
        <position position="1"/>
    </location>
</feature>
<name>A0ACA9PFB2_9GLOM</name>
<evidence type="ECO:0000313" key="1">
    <source>
        <dbReference type="EMBL" id="CAG8703414.1"/>
    </source>
</evidence>
<comment type="caution">
    <text evidence="1">The sequence shown here is derived from an EMBL/GenBank/DDBJ whole genome shotgun (WGS) entry which is preliminary data.</text>
</comment>
<gene>
    <name evidence="1" type="ORF">DHETER_LOCUS11875</name>
</gene>
<dbReference type="Proteomes" id="UP000789702">
    <property type="component" value="Unassembled WGS sequence"/>
</dbReference>
<dbReference type="EMBL" id="CAJVPU010027357">
    <property type="protein sequence ID" value="CAG8703414.1"/>
    <property type="molecule type" value="Genomic_DNA"/>
</dbReference>
<proteinExistence type="predicted"/>
<accession>A0ACA9PFB2</accession>